<evidence type="ECO:0000313" key="2">
    <source>
        <dbReference type="EMBL" id="CAD8631326.1"/>
    </source>
</evidence>
<dbReference type="AlphaFoldDB" id="A0A7S0M6N9"/>
<dbReference type="Gene3D" id="3.80.10.10">
    <property type="entry name" value="Ribonuclease Inhibitor"/>
    <property type="match status" value="1"/>
</dbReference>
<gene>
    <name evidence="2" type="ORF">CCUR1050_LOCUS9006</name>
</gene>
<reference evidence="2" key="1">
    <citation type="submission" date="2021-01" db="EMBL/GenBank/DDBJ databases">
        <authorList>
            <person name="Corre E."/>
            <person name="Pelletier E."/>
            <person name="Niang G."/>
            <person name="Scheremetjew M."/>
            <person name="Finn R."/>
            <person name="Kale V."/>
            <person name="Holt S."/>
            <person name="Cochrane G."/>
            <person name="Meng A."/>
            <person name="Brown T."/>
            <person name="Cohen L."/>
        </authorList>
    </citation>
    <scope>NUCLEOTIDE SEQUENCE</scope>
    <source>
        <strain evidence="2">CCAP979/52</strain>
    </source>
</reference>
<feature type="region of interest" description="Disordered" evidence="1">
    <location>
        <begin position="45"/>
        <end position="64"/>
    </location>
</feature>
<evidence type="ECO:0000256" key="1">
    <source>
        <dbReference type="SAM" id="MobiDB-lite"/>
    </source>
</evidence>
<organism evidence="2">
    <name type="scientific">Cryptomonas curvata</name>
    <dbReference type="NCBI Taxonomy" id="233186"/>
    <lineage>
        <taxon>Eukaryota</taxon>
        <taxon>Cryptophyceae</taxon>
        <taxon>Cryptomonadales</taxon>
        <taxon>Cryptomonadaceae</taxon>
        <taxon>Cryptomonas</taxon>
    </lineage>
</organism>
<dbReference type="EMBL" id="HBEZ01016259">
    <property type="protein sequence ID" value="CAD8631326.1"/>
    <property type="molecule type" value="Transcribed_RNA"/>
</dbReference>
<dbReference type="SUPFAM" id="SSF52047">
    <property type="entry name" value="RNI-like"/>
    <property type="match status" value="1"/>
</dbReference>
<feature type="compositionally biased region" description="Low complexity" evidence="1">
    <location>
        <begin position="55"/>
        <end position="64"/>
    </location>
</feature>
<accession>A0A7S0M6N9</accession>
<dbReference type="Pfam" id="PF13516">
    <property type="entry name" value="LRR_6"/>
    <property type="match status" value="3"/>
</dbReference>
<name>A0A7S0M6N9_9CRYP</name>
<protein>
    <submittedName>
        <fullName evidence="2">Uncharacterized protein</fullName>
    </submittedName>
</protein>
<dbReference type="InterPro" id="IPR032675">
    <property type="entry name" value="LRR_dom_sf"/>
</dbReference>
<dbReference type="InterPro" id="IPR001611">
    <property type="entry name" value="Leu-rich_rpt"/>
</dbReference>
<proteinExistence type="predicted"/>
<sequence length="119" mass="11865">MTEVNLSHNGLGALGAAAACCRLPDGMRSLNLRDNGLGSEGAQALLGEEAGGGPPSHLSPHLSPHVSPHLSPCAGPSVLGRLVGLECLNIAFNALGAEGATAAAAGLGRLTRLRTLVLE</sequence>